<dbReference type="GO" id="GO:0003723">
    <property type="term" value="F:RNA binding"/>
    <property type="evidence" value="ECO:0007669"/>
    <property type="project" value="InterPro"/>
</dbReference>
<evidence type="ECO:0000259" key="5">
    <source>
        <dbReference type="Pfam" id="PF00588"/>
    </source>
</evidence>
<proteinExistence type="inferred from homology"/>
<dbReference type="GO" id="GO:0005829">
    <property type="term" value="C:cytosol"/>
    <property type="evidence" value="ECO:0007669"/>
    <property type="project" value="TreeGrafter"/>
</dbReference>
<evidence type="ECO:0000256" key="3">
    <source>
        <dbReference type="ARBA" id="ARBA00022679"/>
    </source>
</evidence>
<evidence type="ECO:0000256" key="4">
    <source>
        <dbReference type="ARBA" id="ARBA00022691"/>
    </source>
</evidence>
<dbReference type="PIRSF" id="PIRSF004808">
    <property type="entry name" value="LasT"/>
    <property type="match status" value="1"/>
</dbReference>
<dbReference type="CDD" id="cd18093">
    <property type="entry name" value="SpoU-like_TrmJ"/>
    <property type="match status" value="1"/>
</dbReference>
<organism evidence="6">
    <name type="scientific">mine drainage metagenome</name>
    <dbReference type="NCBI Taxonomy" id="410659"/>
    <lineage>
        <taxon>unclassified sequences</taxon>
        <taxon>metagenomes</taxon>
        <taxon>ecological metagenomes</taxon>
    </lineage>
</organism>
<comment type="similarity">
    <text evidence="1">Belongs to the class IV-like SAM-binding methyltransferase superfamily. RNA methyltransferase TrmH family.</text>
</comment>
<dbReference type="SUPFAM" id="SSF75217">
    <property type="entry name" value="alpha/beta knot"/>
    <property type="match status" value="1"/>
</dbReference>
<sequence length="243" mass="27347">MEKRNRIRIIAVEPLYQINIGYIARIAKNFGVIDIALVNPRCKILGKNAIKYSKHGLDLLRRAKVFKSLDKAIGNRFAIGTTAMWHKTDMSFYNIYALDRAVEMLRKNSVRDFCIVIGRESTGLSKEELQKCNMSVIIPTPGGYGTLNISHALSILLYEFTKSTTAEPPQGIYAGQKETEALERLFRKMVRAHSNIRDKRGVERAFKNVIGRSNPTRKELNAIAIALSDAHGKKPKDKTGKQA</sequence>
<dbReference type="PANTHER" id="PTHR42786:SF2">
    <property type="entry name" value="TRNA (CYTIDINE_URIDINE-2'-O-)-METHYLTRANSFERASE TRMJ"/>
    <property type="match status" value="1"/>
</dbReference>
<feature type="domain" description="tRNA/rRNA methyltransferase SpoU type" evidence="5">
    <location>
        <begin position="7"/>
        <end position="158"/>
    </location>
</feature>
<dbReference type="EMBL" id="AUZZ01006463">
    <property type="protein sequence ID" value="EQD46257.1"/>
    <property type="molecule type" value="Genomic_DNA"/>
</dbReference>
<protein>
    <submittedName>
        <fullName evidence="6">RNA methyltransferase TrmH, group 1</fullName>
        <ecNumber evidence="6">2.1.1.-</ecNumber>
    </submittedName>
</protein>
<dbReference type="EC" id="2.1.1.-" evidence="6"/>
<dbReference type="GO" id="GO:0002128">
    <property type="term" value="P:tRNA nucleoside ribose methylation"/>
    <property type="evidence" value="ECO:0007669"/>
    <property type="project" value="TreeGrafter"/>
</dbReference>
<dbReference type="Pfam" id="PF00588">
    <property type="entry name" value="SpoU_methylase"/>
    <property type="match status" value="1"/>
</dbReference>
<dbReference type="InterPro" id="IPR004384">
    <property type="entry name" value="RNA_MeTrfase_TrmJ/LasT"/>
</dbReference>
<dbReference type="GO" id="GO:0008173">
    <property type="term" value="F:RNA methyltransferase activity"/>
    <property type="evidence" value="ECO:0007669"/>
    <property type="project" value="InterPro"/>
</dbReference>
<dbReference type="InterPro" id="IPR029028">
    <property type="entry name" value="Alpha/beta_knot_MTases"/>
</dbReference>
<evidence type="ECO:0000256" key="2">
    <source>
        <dbReference type="ARBA" id="ARBA00022603"/>
    </source>
</evidence>
<dbReference type="InterPro" id="IPR001537">
    <property type="entry name" value="SpoU_MeTrfase"/>
</dbReference>
<reference evidence="6" key="1">
    <citation type="submission" date="2013-08" db="EMBL/GenBank/DDBJ databases">
        <authorList>
            <person name="Mendez C."/>
            <person name="Richter M."/>
            <person name="Ferrer M."/>
            <person name="Sanchez J."/>
        </authorList>
    </citation>
    <scope>NUCLEOTIDE SEQUENCE</scope>
</reference>
<evidence type="ECO:0000256" key="1">
    <source>
        <dbReference type="ARBA" id="ARBA00007228"/>
    </source>
</evidence>
<dbReference type="AlphaFoldDB" id="T0ZP32"/>
<name>T0ZP32_9ZZZZ</name>
<keyword evidence="4" id="KW-0949">S-adenosyl-L-methionine</keyword>
<comment type="caution">
    <text evidence="6">The sequence shown here is derived from an EMBL/GenBank/DDBJ whole genome shotgun (WGS) entry which is preliminary data.</text>
</comment>
<keyword evidence="3 6" id="KW-0808">Transferase</keyword>
<gene>
    <name evidence="6" type="ORF">B2A_08956</name>
</gene>
<dbReference type="Gene3D" id="3.40.1280.10">
    <property type="match status" value="1"/>
</dbReference>
<accession>T0ZP32</accession>
<dbReference type="PANTHER" id="PTHR42786">
    <property type="entry name" value="TRNA/RRNA METHYLTRANSFERASE"/>
    <property type="match status" value="1"/>
</dbReference>
<keyword evidence="2 6" id="KW-0489">Methyltransferase</keyword>
<evidence type="ECO:0000313" key="6">
    <source>
        <dbReference type="EMBL" id="EQD46257.1"/>
    </source>
</evidence>
<reference evidence="6" key="2">
    <citation type="journal article" date="2014" name="ISME J.">
        <title>Microbial stratification in low pH oxic and suboxic macroscopic growths along an acid mine drainage.</title>
        <authorList>
            <person name="Mendez-Garcia C."/>
            <person name="Mesa V."/>
            <person name="Sprenger R.R."/>
            <person name="Richter M."/>
            <person name="Diez M.S."/>
            <person name="Solano J."/>
            <person name="Bargiela R."/>
            <person name="Golyshina O.V."/>
            <person name="Manteca A."/>
            <person name="Ramos J.L."/>
            <person name="Gallego J.R."/>
            <person name="Llorente I."/>
            <person name="Martins Dos Santos V.A."/>
            <person name="Jensen O.N."/>
            <person name="Pelaez A.I."/>
            <person name="Sanchez J."/>
            <person name="Ferrer M."/>
        </authorList>
    </citation>
    <scope>NUCLEOTIDE SEQUENCE</scope>
</reference>
<dbReference type="InterPro" id="IPR029026">
    <property type="entry name" value="tRNA_m1G_MTases_N"/>
</dbReference>